<dbReference type="InterPro" id="IPR017850">
    <property type="entry name" value="Alkaline_phosphatase_core_sf"/>
</dbReference>
<name>A0A5C6D115_9BACT</name>
<evidence type="ECO:0000313" key="5">
    <source>
        <dbReference type="Proteomes" id="UP000319143"/>
    </source>
</evidence>
<evidence type="ECO:0000313" key="4">
    <source>
        <dbReference type="EMBL" id="TWU30843.1"/>
    </source>
</evidence>
<dbReference type="EMBL" id="SJPV01000020">
    <property type="protein sequence ID" value="TWU30843.1"/>
    <property type="molecule type" value="Genomic_DNA"/>
</dbReference>
<dbReference type="Pfam" id="PF00884">
    <property type="entry name" value="Sulfatase"/>
    <property type="match status" value="2"/>
</dbReference>
<dbReference type="GO" id="GO:0004065">
    <property type="term" value="F:arylsulfatase activity"/>
    <property type="evidence" value="ECO:0007669"/>
    <property type="project" value="UniProtKB-EC"/>
</dbReference>
<evidence type="ECO:0000256" key="1">
    <source>
        <dbReference type="ARBA" id="ARBA00008779"/>
    </source>
</evidence>
<dbReference type="SUPFAM" id="SSF53649">
    <property type="entry name" value="Alkaline phosphatase-like"/>
    <property type="match status" value="2"/>
</dbReference>
<dbReference type="AlphaFoldDB" id="A0A5C6D115"/>
<comment type="caution">
    <text evidence="4">The sequence shown here is derived from an EMBL/GenBank/DDBJ whole genome shotgun (WGS) entry which is preliminary data.</text>
</comment>
<dbReference type="PANTHER" id="PTHR42693">
    <property type="entry name" value="ARYLSULFATASE FAMILY MEMBER"/>
    <property type="match status" value="1"/>
</dbReference>
<protein>
    <submittedName>
        <fullName evidence="4">Arylsulfatase</fullName>
        <ecNumber evidence="4">3.1.6.1</ecNumber>
    </submittedName>
</protein>
<evidence type="ECO:0000259" key="3">
    <source>
        <dbReference type="Pfam" id="PF00884"/>
    </source>
</evidence>
<evidence type="ECO:0000256" key="2">
    <source>
        <dbReference type="SAM" id="MobiDB-lite"/>
    </source>
</evidence>
<gene>
    <name evidence="4" type="primary">atsA_141</name>
    <name evidence="4" type="ORF">Poly41_65370</name>
</gene>
<dbReference type="Gene3D" id="3.40.720.10">
    <property type="entry name" value="Alkaline Phosphatase, subunit A"/>
    <property type="match status" value="2"/>
</dbReference>
<proteinExistence type="inferred from homology"/>
<dbReference type="Proteomes" id="UP000319143">
    <property type="component" value="Unassembled WGS sequence"/>
</dbReference>
<keyword evidence="5" id="KW-1185">Reference proteome</keyword>
<reference evidence="4 5" key="1">
    <citation type="submission" date="2019-02" db="EMBL/GenBank/DDBJ databases">
        <title>Deep-cultivation of Planctomycetes and their phenomic and genomic characterization uncovers novel biology.</title>
        <authorList>
            <person name="Wiegand S."/>
            <person name="Jogler M."/>
            <person name="Boedeker C."/>
            <person name="Pinto D."/>
            <person name="Vollmers J."/>
            <person name="Rivas-Marin E."/>
            <person name="Kohn T."/>
            <person name="Peeters S.H."/>
            <person name="Heuer A."/>
            <person name="Rast P."/>
            <person name="Oberbeckmann S."/>
            <person name="Bunk B."/>
            <person name="Jeske O."/>
            <person name="Meyerdierks A."/>
            <person name="Storesund J.E."/>
            <person name="Kallscheuer N."/>
            <person name="Luecker S."/>
            <person name="Lage O.M."/>
            <person name="Pohl T."/>
            <person name="Merkel B.J."/>
            <person name="Hornburger P."/>
            <person name="Mueller R.-W."/>
            <person name="Bruemmer F."/>
            <person name="Labrenz M."/>
            <person name="Spormann A.M."/>
            <person name="Op Den Camp H."/>
            <person name="Overmann J."/>
            <person name="Amann R."/>
            <person name="Jetten M.S.M."/>
            <person name="Mascher T."/>
            <person name="Medema M.H."/>
            <person name="Devos D.P."/>
            <person name="Kaster A.-K."/>
            <person name="Ovreas L."/>
            <person name="Rohde M."/>
            <person name="Galperin M.Y."/>
            <person name="Jogler C."/>
        </authorList>
    </citation>
    <scope>NUCLEOTIDE SEQUENCE [LARGE SCALE GENOMIC DNA]</scope>
    <source>
        <strain evidence="4 5">Poly41</strain>
    </source>
</reference>
<dbReference type="PANTHER" id="PTHR42693:SF43">
    <property type="entry name" value="BLL2667 PROTEIN"/>
    <property type="match status" value="1"/>
</dbReference>
<feature type="domain" description="Sulfatase N-terminal" evidence="3">
    <location>
        <begin position="388"/>
        <end position="482"/>
    </location>
</feature>
<keyword evidence="4" id="KW-0378">Hydrolase</keyword>
<dbReference type="EC" id="3.1.6.1" evidence="4"/>
<feature type="region of interest" description="Disordered" evidence="2">
    <location>
        <begin position="472"/>
        <end position="495"/>
    </location>
</feature>
<organism evidence="4 5">
    <name type="scientific">Novipirellula artificiosorum</name>
    <dbReference type="NCBI Taxonomy" id="2528016"/>
    <lineage>
        <taxon>Bacteria</taxon>
        <taxon>Pseudomonadati</taxon>
        <taxon>Planctomycetota</taxon>
        <taxon>Planctomycetia</taxon>
        <taxon>Pirellulales</taxon>
        <taxon>Pirellulaceae</taxon>
        <taxon>Novipirellula</taxon>
    </lineage>
</organism>
<sequence>MIAERAVGFDGYTGVIPTSAATIAAVPKRDDDLTSAFGKWHNTPEERITNKGPFDYWPTGYGFEYFYGFLAGEASQYEPTLVRNTNYVKHPETSGGNDHYHLSEDLADDAINWLRDQKAYSPDKPFFLYWAPGAAHGPHHVMKEWADKYKGKFDDGWDAYRERVFRNQKQLGWIPQDTKLTQRAESMASWESIPENEKPFQRRLMEIFAGFSEHADFNAGRIVDELESQGRLDNTLVLYIWDDNGSSSEGLYGTISEQLAQNAIPTKISQHLAALEELGGLDALGTAKTDNMYHAGWAWAGATPYQGTKLQGGYFGGTRQPMAISWPSRIKQDKTPRPQFHHVIDVVPTIYELLDITPPQVVNGFTQDPIDGNCTISMKTGVRRMIYRPSCTAGRSAFITGQLPFRTGLSKVGFPGADLGIKPEDPTLAELIKPLGYMTGQFGKNHLGDKDEMLPTNHGFDEFFGNLYHLNSEEEPENPDYPKNPDFGKKFGPGE</sequence>
<feature type="domain" description="Sulfatase N-terminal" evidence="3">
    <location>
        <begin position="22"/>
        <end position="356"/>
    </location>
</feature>
<comment type="similarity">
    <text evidence="1">Belongs to the sulfatase family.</text>
</comment>
<dbReference type="OrthoDB" id="9762324at2"/>
<dbReference type="InterPro" id="IPR000917">
    <property type="entry name" value="Sulfatase_N"/>
</dbReference>
<accession>A0A5C6D115</accession>
<dbReference type="InterPro" id="IPR050738">
    <property type="entry name" value="Sulfatase"/>
</dbReference>